<feature type="domain" description="Peptidase S9 prolyl oligopeptidase catalytic" evidence="2">
    <location>
        <begin position="87"/>
        <end position="278"/>
    </location>
</feature>
<dbReference type="GO" id="GO:0004177">
    <property type="term" value="F:aminopeptidase activity"/>
    <property type="evidence" value="ECO:0007669"/>
    <property type="project" value="UniProtKB-KW"/>
</dbReference>
<evidence type="ECO:0000256" key="1">
    <source>
        <dbReference type="ARBA" id="ARBA00022801"/>
    </source>
</evidence>
<keyword evidence="3" id="KW-0645">Protease</keyword>
<keyword evidence="1" id="KW-0378">Hydrolase</keyword>
<dbReference type="Proteomes" id="UP001519273">
    <property type="component" value="Unassembled WGS sequence"/>
</dbReference>
<dbReference type="InterPro" id="IPR001375">
    <property type="entry name" value="Peptidase_S9_cat"/>
</dbReference>
<evidence type="ECO:0000313" key="3">
    <source>
        <dbReference type="EMBL" id="MBP1936179.1"/>
    </source>
</evidence>
<dbReference type="InterPro" id="IPR029058">
    <property type="entry name" value="AB_hydrolase_fold"/>
</dbReference>
<keyword evidence="4" id="KW-1185">Reference proteome</keyword>
<dbReference type="SUPFAM" id="SSF53474">
    <property type="entry name" value="alpha/beta-Hydrolases"/>
    <property type="match status" value="1"/>
</dbReference>
<dbReference type="PANTHER" id="PTHR42776">
    <property type="entry name" value="SERINE PEPTIDASE S9 FAMILY MEMBER"/>
    <property type="match status" value="1"/>
</dbReference>
<comment type="caution">
    <text evidence="3">The sequence shown here is derived from an EMBL/GenBank/DDBJ whole genome shotgun (WGS) entry which is preliminary data.</text>
</comment>
<dbReference type="PANTHER" id="PTHR42776:SF27">
    <property type="entry name" value="DIPEPTIDYL PEPTIDASE FAMILY MEMBER 6"/>
    <property type="match status" value="1"/>
</dbReference>
<proteinExistence type="predicted"/>
<name>A0ABS4H0X6_9BACL</name>
<organism evidence="3 4">
    <name type="scientific">Paenibacillus sediminis</name>
    <dbReference type="NCBI Taxonomy" id="664909"/>
    <lineage>
        <taxon>Bacteria</taxon>
        <taxon>Bacillati</taxon>
        <taxon>Bacillota</taxon>
        <taxon>Bacilli</taxon>
        <taxon>Bacillales</taxon>
        <taxon>Paenibacillaceae</taxon>
        <taxon>Paenibacillus</taxon>
    </lineage>
</organism>
<protein>
    <submittedName>
        <fullName evidence="3">Dipeptidyl aminopeptidase/acylaminoacyl peptidase</fullName>
    </submittedName>
</protein>
<keyword evidence="3" id="KW-0031">Aminopeptidase</keyword>
<evidence type="ECO:0000259" key="2">
    <source>
        <dbReference type="Pfam" id="PF00326"/>
    </source>
</evidence>
<gene>
    <name evidence="3" type="ORF">J2Z20_001040</name>
</gene>
<evidence type="ECO:0000313" key="4">
    <source>
        <dbReference type="Proteomes" id="UP001519273"/>
    </source>
</evidence>
<reference evidence="3 4" key="1">
    <citation type="submission" date="2021-03" db="EMBL/GenBank/DDBJ databases">
        <title>Genomic Encyclopedia of Type Strains, Phase IV (KMG-IV): sequencing the most valuable type-strain genomes for metagenomic binning, comparative biology and taxonomic classification.</title>
        <authorList>
            <person name="Goeker M."/>
        </authorList>
    </citation>
    <scope>NUCLEOTIDE SEQUENCE [LARGE SCALE GENOMIC DNA]</scope>
    <source>
        <strain evidence="3 4">DSM 23491</strain>
    </source>
</reference>
<accession>A0ABS4H0X6</accession>
<dbReference type="RefSeq" id="WP_209846073.1">
    <property type="nucleotide sequence ID" value="NZ_CBCRVE010000002.1"/>
</dbReference>
<dbReference type="EMBL" id="JAGGKP010000001">
    <property type="protein sequence ID" value="MBP1936179.1"/>
    <property type="molecule type" value="Genomic_DNA"/>
</dbReference>
<sequence>MMYHITYLSDGLKVKGYLSLPYGFGLPISELQSSLSQFYGSSDLPIRQISRNIHPEEQDIRQRKWPVLIYCRGGIGRVGSVKTDWLEQFSNHGHIIFAPSYRGNEGGEGRDEFGGQDQEDVFSAYRFLESLPFVDSDRISVMGFSRGSINAAHTAVQMRNVCKTIFWGGVSDLAKTYEERIDLRRMLKRVIGGSPAKKPEAYEARSPIYMAERIQSPVLIMHGTQDIQVDFSHGLNMYNKLKKLGTNTEFHRYEGYGHHMPPDIHKLAIERMFKWINNN</sequence>
<dbReference type="Pfam" id="PF00326">
    <property type="entry name" value="Peptidase_S9"/>
    <property type="match status" value="1"/>
</dbReference>
<dbReference type="Gene3D" id="3.40.50.1820">
    <property type="entry name" value="alpha/beta hydrolase"/>
    <property type="match status" value="1"/>
</dbReference>